<dbReference type="Pfam" id="PF00494">
    <property type="entry name" value="SQS_PSY"/>
    <property type="match status" value="1"/>
</dbReference>
<evidence type="ECO:0000256" key="2">
    <source>
        <dbReference type="ARBA" id="ARBA00022679"/>
    </source>
</evidence>
<dbReference type="PANTHER" id="PTHR31480">
    <property type="entry name" value="BIFUNCTIONAL LYCOPENE CYCLASE/PHYTOENE SYNTHASE"/>
    <property type="match status" value="1"/>
</dbReference>
<keyword evidence="2" id="KW-0808">Transferase</keyword>
<dbReference type="InterPro" id="IPR044843">
    <property type="entry name" value="Trans_IPPS_bact-type"/>
</dbReference>
<dbReference type="PROSITE" id="PS01044">
    <property type="entry name" value="SQUALEN_PHYTOEN_SYN_1"/>
    <property type="match status" value="1"/>
</dbReference>
<evidence type="ECO:0000256" key="1">
    <source>
        <dbReference type="ARBA" id="ARBA00004829"/>
    </source>
</evidence>
<sequence length="305" mass="35239">MLALEEHLPVRRTAALRYDTGRAYTACETITRLNSRTFYTATALMPAEKRRAIRALYAFCRVSDDIVDTLEENRREHLDAWRNALREPPTQEHPVLVAWYDIRHRYMIPPLYAEHLLEALEQDLSITRYATFEDLAHYCYGVASTVGLMSMHIIGYTSTAAIPYAIKLGVALQLTNILRDIAEDWAQGRLYLPQEELAAFNLKEDDIAAGRVDERWRAFMRYQIARAHRLYAESLPGIAFLHRDGRFAVAAAAELYRAILDDIEAHDYDVFTRRAHISDTRKIRMLPGIAWRAYTNRYAKMIPTT</sequence>
<dbReference type="PATRIC" id="fig|872965.6.peg.904"/>
<comment type="pathway">
    <text evidence="1">Carotenoid biosynthesis.</text>
</comment>
<dbReference type="GO" id="GO:0051996">
    <property type="term" value="F:squalene synthase [NAD(P)H] activity"/>
    <property type="evidence" value="ECO:0007669"/>
    <property type="project" value="InterPro"/>
</dbReference>
<accession>A0A0P6YD46</accession>
<dbReference type="SUPFAM" id="SSF48576">
    <property type="entry name" value="Terpenoid synthases"/>
    <property type="match status" value="1"/>
</dbReference>
<protein>
    <recommendedName>
        <fullName evidence="5">15-cis-phytoene synthase</fullName>
    </recommendedName>
</protein>
<name>A0A0P6YD46_9CHLR</name>
<proteinExistence type="predicted"/>
<gene>
    <name evidence="3" type="ORF">SE16_04645</name>
</gene>
<dbReference type="Gene3D" id="1.10.600.10">
    <property type="entry name" value="Farnesyl Diphosphate Synthase"/>
    <property type="match status" value="1"/>
</dbReference>
<dbReference type="InterPro" id="IPR019845">
    <property type="entry name" value="Squalene/phytoene_synthase_CS"/>
</dbReference>
<dbReference type="SFLD" id="SFLDS00005">
    <property type="entry name" value="Isoprenoid_Synthase_Type_I"/>
    <property type="match status" value="1"/>
</dbReference>
<evidence type="ECO:0000313" key="4">
    <source>
        <dbReference type="Proteomes" id="UP000050502"/>
    </source>
</evidence>
<dbReference type="SFLD" id="SFLDG01212">
    <property type="entry name" value="Phytoene_synthase_like"/>
    <property type="match status" value="1"/>
</dbReference>
<dbReference type="EMBL" id="LGKN01000003">
    <property type="protein sequence ID" value="KPL89817.1"/>
    <property type="molecule type" value="Genomic_DNA"/>
</dbReference>
<dbReference type="SFLD" id="SFLDG01018">
    <property type="entry name" value="Squalene/Phytoene_Synthase_Lik"/>
    <property type="match status" value="1"/>
</dbReference>
<dbReference type="InterPro" id="IPR033904">
    <property type="entry name" value="Trans_IPPS_HH"/>
</dbReference>
<comment type="caution">
    <text evidence="3">The sequence shown here is derived from an EMBL/GenBank/DDBJ whole genome shotgun (WGS) entry which is preliminary data.</text>
</comment>
<organism evidence="3 4">
    <name type="scientific">Ardenticatena maritima</name>
    <dbReference type="NCBI Taxonomy" id="872965"/>
    <lineage>
        <taxon>Bacteria</taxon>
        <taxon>Bacillati</taxon>
        <taxon>Chloroflexota</taxon>
        <taxon>Ardenticatenia</taxon>
        <taxon>Ardenticatenales</taxon>
        <taxon>Ardenticatenaceae</taxon>
        <taxon>Ardenticatena</taxon>
    </lineage>
</organism>
<evidence type="ECO:0008006" key="5">
    <source>
        <dbReference type="Google" id="ProtNLM"/>
    </source>
</evidence>
<dbReference type="InterPro" id="IPR008949">
    <property type="entry name" value="Isoprenoid_synthase_dom_sf"/>
</dbReference>
<reference evidence="3 4" key="1">
    <citation type="submission" date="2015-07" db="EMBL/GenBank/DDBJ databases">
        <title>Whole genome sequence of Ardenticatena maritima DSM 23922.</title>
        <authorList>
            <person name="Hemp J."/>
            <person name="Ward L.M."/>
            <person name="Pace L.A."/>
            <person name="Fischer W.W."/>
        </authorList>
    </citation>
    <scope>NUCLEOTIDE SEQUENCE [LARGE SCALE GENOMIC DNA]</scope>
    <source>
        <strain evidence="3 4">110S</strain>
    </source>
</reference>
<dbReference type="InterPro" id="IPR002060">
    <property type="entry name" value="Squ/phyt_synthse"/>
</dbReference>
<dbReference type="PROSITE" id="PS01045">
    <property type="entry name" value="SQUALEN_PHYTOEN_SYN_2"/>
    <property type="match status" value="1"/>
</dbReference>
<dbReference type="Proteomes" id="UP000050502">
    <property type="component" value="Unassembled WGS sequence"/>
</dbReference>
<dbReference type="AlphaFoldDB" id="A0A0P6YD46"/>
<dbReference type="GO" id="GO:0004311">
    <property type="term" value="F:geranylgeranyl diphosphate synthase activity"/>
    <property type="evidence" value="ECO:0007669"/>
    <property type="project" value="InterPro"/>
</dbReference>
<dbReference type="GO" id="GO:0016117">
    <property type="term" value="P:carotenoid biosynthetic process"/>
    <property type="evidence" value="ECO:0007669"/>
    <property type="project" value="UniProtKB-ARBA"/>
</dbReference>
<dbReference type="CDD" id="cd00683">
    <property type="entry name" value="Trans_IPPS_HH"/>
    <property type="match status" value="1"/>
</dbReference>
<evidence type="ECO:0000313" key="3">
    <source>
        <dbReference type="EMBL" id="KPL89817.1"/>
    </source>
</evidence>